<evidence type="ECO:0000259" key="9">
    <source>
        <dbReference type="PROSITE" id="PS50928"/>
    </source>
</evidence>
<feature type="transmembrane region" description="Helical" evidence="7">
    <location>
        <begin position="135"/>
        <end position="159"/>
    </location>
</feature>
<evidence type="ECO:0000256" key="6">
    <source>
        <dbReference type="ARBA" id="ARBA00023136"/>
    </source>
</evidence>
<dbReference type="AlphaFoldDB" id="A0A3L7AGH4"/>
<sequence length="316" mass="34245">MTASTVPDQNTRPNLPSDKPRTLDRVREKLSSKTATIAALLIAILWTLPTLGLLVSSFRTPDAVATSGWWTAFTDGGLTLDNYEAIFDPTRVYVNIGEGLLNSLAITIPGAILPLGLALLAAYAFAWIPFRGRNWIFIGIFALQIVPIQMVMVPLLRLFSSGEIFGTVVIRPLGGDSGFASIWLAHTILALPLTIFLLHNFIASLPNDLFEAARIDGAGHGQIFLRIVLPLAMPAIASIAIFQFLWVWNDLLIALVFSSSDQNPITVMLTNMVGTQGQNTFLLSAAAFISIVIPLLVFLGLQRYFVRGLLAGATKG</sequence>
<dbReference type="GO" id="GO:0055085">
    <property type="term" value="P:transmembrane transport"/>
    <property type="evidence" value="ECO:0007669"/>
    <property type="project" value="InterPro"/>
</dbReference>
<feature type="transmembrane region" description="Helical" evidence="7">
    <location>
        <begin position="104"/>
        <end position="128"/>
    </location>
</feature>
<evidence type="ECO:0000256" key="4">
    <source>
        <dbReference type="ARBA" id="ARBA00022692"/>
    </source>
</evidence>
<protein>
    <submittedName>
        <fullName evidence="10">Carbohydrate ABC transporter permease</fullName>
    </submittedName>
</protein>
<evidence type="ECO:0000256" key="7">
    <source>
        <dbReference type="RuleBase" id="RU363032"/>
    </source>
</evidence>
<accession>A0A3L7AGH4</accession>
<feature type="domain" description="ABC transmembrane type-1" evidence="9">
    <location>
        <begin position="100"/>
        <end position="301"/>
    </location>
</feature>
<dbReference type="InterPro" id="IPR000515">
    <property type="entry name" value="MetI-like"/>
</dbReference>
<evidence type="ECO:0000256" key="2">
    <source>
        <dbReference type="ARBA" id="ARBA00022448"/>
    </source>
</evidence>
<proteinExistence type="inferred from homology"/>
<keyword evidence="6 7" id="KW-0472">Membrane</keyword>
<name>A0A3L7AGH4_9MICO</name>
<dbReference type="GO" id="GO:0005886">
    <property type="term" value="C:plasma membrane"/>
    <property type="evidence" value="ECO:0007669"/>
    <property type="project" value="UniProtKB-SubCell"/>
</dbReference>
<feature type="transmembrane region" description="Helical" evidence="7">
    <location>
        <begin position="179"/>
        <end position="202"/>
    </location>
</feature>
<dbReference type="EMBL" id="RCUY01000016">
    <property type="protein sequence ID" value="RLP78860.1"/>
    <property type="molecule type" value="Genomic_DNA"/>
</dbReference>
<evidence type="ECO:0000256" key="8">
    <source>
        <dbReference type="SAM" id="MobiDB-lite"/>
    </source>
</evidence>
<keyword evidence="11" id="KW-1185">Reference proteome</keyword>
<evidence type="ECO:0000256" key="1">
    <source>
        <dbReference type="ARBA" id="ARBA00004651"/>
    </source>
</evidence>
<evidence type="ECO:0000256" key="5">
    <source>
        <dbReference type="ARBA" id="ARBA00022989"/>
    </source>
</evidence>
<comment type="caution">
    <text evidence="10">The sequence shown here is derived from an EMBL/GenBank/DDBJ whole genome shotgun (WGS) entry which is preliminary data.</text>
</comment>
<keyword evidence="2 7" id="KW-0813">Transport</keyword>
<dbReference type="OrthoDB" id="9794684at2"/>
<evidence type="ECO:0000256" key="3">
    <source>
        <dbReference type="ARBA" id="ARBA00022475"/>
    </source>
</evidence>
<feature type="transmembrane region" description="Helical" evidence="7">
    <location>
        <begin position="281"/>
        <end position="301"/>
    </location>
</feature>
<evidence type="ECO:0000313" key="10">
    <source>
        <dbReference type="EMBL" id="RLP78860.1"/>
    </source>
</evidence>
<organism evidence="10 11">
    <name type="scientific">Mycetocola lacteus</name>
    <dbReference type="NCBI Taxonomy" id="76637"/>
    <lineage>
        <taxon>Bacteria</taxon>
        <taxon>Bacillati</taxon>
        <taxon>Actinomycetota</taxon>
        <taxon>Actinomycetes</taxon>
        <taxon>Micrococcales</taxon>
        <taxon>Microbacteriaceae</taxon>
        <taxon>Mycetocola</taxon>
    </lineage>
</organism>
<gene>
    <name evidence="10" type="ORF">D9V34_16755</name>
</gene>
<dbReference type="Proteomes" id="UP000269438">
    <property type="component" value="Unassembled WGS sequence"/>
</dbReference>
<dbReference type="RefSeq" id="WP_121689610.1">
    <property type="nucleotide sequence ID" value="NZ_RCUY01000016.1"/>
</dbReference>
<feature type="region of interest" description="Disordered" evidence="8">
    <location>
        <begin position="1"/>
        <end position="21"/>
    </location>
</feature>
<dbReference type="PANTHER" id="PTHR43744:SF4">
    <property type="entry name" value="OSMOPROTECTIVE COMPOUNDS UPTAKE PERMEASE PROTEIN GGTD"/>
    <property type="match status" value="1"/>
</dbReference>
<dbReference type="PROSITE" id="PS50928">
    <property type="entry name" value="ABC_TM1"/>
    <property type="match status" value="1"/>
</dbReference>
<feature type="compositionally biased region" description="Polar residues" evidence="8">
    <location>
        <begin position="1"/>
        <end position="14"/>
    </location>
</feature>
<feature type="transmembrane region" description="Helical" evidence="7">
    <location>
        <begin position="223"/>
        <end position="248"/>
    </location>
</feature>
<feature type="transmembrane region" description="Helical" evidence="7">
    <location>
        <begin position="35"/>
        <end position="55"/>
    </location>
</feature>
<evidence type="ECO:0000313" key="11">
    <source>
        <dbReference type="Proteomes" id="UP000269438"/>
    </source>
</evidence>
<comment type="subcellular location">
    <subcellularLocation>
        <location evidence="1 7">Cell membrane</location>
        <topology evidence="1 7">Multi-pass membrane protein</topology>
    </subcellularLocation>
</comment>
<comment type="similarity">
    <text evidence="7">Belongs to the binding-protein-dependent transport system permease family.</text>
</comment>
<keyword evidence="3" id="KW-1003">Cell membrane</keyword>
<keyword evidence="4 7" id="KW-0812">Transmembrane</keyword>
<dbReference type="CDD" id="cd06261">
    <property type="entry name" value="TM_PBP2"/>
    <property type="match status" value="1"/>
</dbReference>
<dbReference type="SUPFAM" id="SSF161098">
    <property type="entry name" value="MetI-like"/>
    <property type="match status" value="1"/>
</dbReference>
<reference evidence="10 11" key="1">
    <citation type="submission" date="2018-10" db="EMBL/GenBank/DDBJ databases">
        <authorList>
            <person name="Li J."/>
        </authorList>
    </citation>
    <scope>NUCLEOTIDE SEQUENCE [LARGE SCALE GENOMIC DNA]</scope>
    <source>
        <strain evidence="10 11">JCM 11654</strain>
    </source>
</reference>
<dbReference type="Pfam" id="PF00528">
    <property type="entry name" value="BPD_transp_1"/>
    <property type="match status" value="1"/>
</dbReference>
<dbReference type="PANTHER" id="PTHR43744">
    <property type="entry name" value="ABC TRANSPORTER PERMEASE PROTEIN MG189-RELATED-RELATED"/>
    <property type="match status" value="1"/>
</dbReference>
<dbReference type="InterPro" id="IPR035906">
    <property type="entry name" value="MetI-like_sf"/>
</dbReference>
<dbReference type="Gene3D" id="1.10.3720.10">
    <property type="entry name" value="MetI-like"/>
    <property type="match status" value="1"/>
</dbReference>
<keyword evidence="5 7" id="KW-1133">Transmembrane helix</keyword>